<proteinExistence type="predicted"/>
<protein>
    <submittedName>
        <fullName evidence="1">Uncharacterized protein</fullName>
    </submittedName>
</protein>
<name>A0A0A9BKB9_ARUDO</name>
<reference evidence="1" key="2">
    <citation type="journal article" date="2015" name="Data Brief">
        <title>Shoot transcriptome of the giant reed, Arundo donax.</title>
        <authorList>
            <person name="Barrero R.A."/>
            <person name="Guerrero F.D."/>
            <person name="Moolhuijzen P."/>
            <person name="Goolsby J.A."/>
            <person name="Tidwell J."/>
            <person name="Bellgard S.E."/>
            <person name="Bellgard M.I."/>
        </authorList>
    </citation>
    <scope>NUCLEOTIDE SEQUENCE</scope>
    <source>
        <tissue evidence="1">Shoot tissue taken approximately 20 cm above the soil surface</tissue>
    </source>
</reference>
<dbReference type="AlphaFoldDB" id="A0A0A9BKB9"/>
<organism evidence="1">
    <name type="scientific">Arundo donax</name>
    <name type="common">Giant reed</name>
    <name type="synonym">Donax arundinaceus</name>
    <dbReference type="NCBI Taxonomy" id="35708"/>
    <lineage>
        <taxon>Eukaryota</taxon>
        <taxon>Viridiplantae</taxon>
        <taxon>Streptophyta</taxon>
        <taxon>Embryophyta</taxon>
        <taxon>Tracheophyta</taxon>
        <taxon>Spermatophyta</taxon>
        <taxon>Magnoliopsida</taxon>
        <taxon>Liliopsida</taxon>
        <taxon>Poales</taxon>
        <taxon>Poaceae</taxon>
        <taxon>PACMAD clade</taxon>
        <taxon>Arundinoideae</taxon>
        <taxon>Arundineae</taxon>
        <taxon>Arundo</taxon>
    </lineage>
</organism>
<sequence>MLITSFTNSSPFPLESCKNFTATRRSSCSLPLKTTP</sequence>
<evidence type="ECO:0000313" key="1">
    <source>
        <dbReference type="EMBL" id="JAD63836.1"/>
    </source>
</evidence>
<reference evidence="1" key="1">
    <citation type="submission" date="2014-09" db="EMBL/GenBank/DDBJ databases">
        <authorList>
            <person name="Magalhaes I.L.F."/>
            <person name="Oliveira U."/>
            <person name="Santos F.R."/>
            <person name="Vidigal T.H.D.A."/>
            <person name="Brescovit A.D."/>
            <person name="Santos A.J."/>
        </authorList>
    </citation>
    <scope>NUCLEOTIDE SEQUENCE</scope>
    <source>
        <tissue evidence="1">Shoot tissue taken approximately 20 cm above the soil surface</tissue>
    </source>
</reference>
<dbReference type="EMBL" id="GBRH01234059">
    <property type="protein sequence ID" value="JAD63836.1"/>
    <property type="molecule type" value="Transcribed_RNA"/>
</dbReference>
<accession>A0A0A9BKB9</accession>